<accession>A0A0B5AX50</accession>
<feature type="domain" description="Threonine/serine exporter-like N-terminal" evidence="8">
    <location>
        <begin position="18"/>
        <end position="257"/>
    </location>
</feature>
<sequence>MEIEDMEQYLEEQYDIMDVCLLAGKIMLESGAETYRVEDTMMRIAKNYGIKESHSYVTPTGIMFSIETEEPTKTKLIRISDRTTDLNKVVLVNSTSRRIANGELDVPQAYRILKRIDKDDETYSLGTRIAAAAIASGCFLMMFQGSWADFIPAMIIGGLGFATVVYIHDLVLIKFFSEFMAALVVGLLAAGAVLTGLGQELDKIIIGSVMPLVPGLLITNAVRDLIAGHFISGLSKGAEAFLTAFAIGSGIAVVVTLL</sequence>
<dbReference type="BioCyc" id="JESP1508404:G14D9-12563-MONOMER"/>
<evidence type="ECO:0000256" key="5">
    <source>
        <dbReference type="ARBA" id="ARBA00023136"/>
    </source>
</evidence>
<protein>
    <submittedName>
        <fullName evidence="9">Membrane protein</fullName>
    </submittedName>
</protein>
<proteinExistence type="inferred from homology"/>
<evidence type="ECO:0000313" key="10">
    <source>
        <dbReference type="Proteomes" id="UP000031449"/>
    </source>
</evidence>
<gene>
    <name evidence="9" type="ORF">JMA_32820</name>
</gene>
<dbReference type="GO" id="GO:0022857">
    <property type="term" value="F:transmembrane transporter activity"/>
    <property type="evidence" value="ECO:0007669"/>
    <property type="project" value="InterPro"/>
</dbReference>
<dbReference type="InterPro" id="IPR050539">
    <property type="entry name" value="ThrE_Dicarb/AminoAcid_Exp"/>
</dbReference>
<keyword evidence="3 7" id="KW-0812">Transmembrane</keyword>
<feature type="transmembrane region" description="Helical" evidence="7">
    <location>
        <begin position="150"/>
        <end position="167"/>
    </location>
</feature>
<feature type="transmembrane region" description="Helical" evidence="7">
    <location>
        <begin position="125"/>
        <end position="144"/>
    </location>
</feature>
<name>A0A0B5AX50_9BACL</name>
<evidence type="ECO:0000313" key="9">
    <source>
        <dbReference type="EMBL" id="AJD92599.1"/>
    </source>
</evidence>
<dbReference type="EMBL" id="CP009416">
    <property type="protein sequence ID" value="AJD92599.1"/>
    <property type="molecule type" value="Genomic_DNA"/>
</dbReference>
<feature type="transmembrane region" description="Helical" evidence="7">
    <location>
        <begin position="179"/>
        <end position="198"/>
    </location>
</feature>
<comment type="similarity">
    <text evidence="6">Belongs to the ThrE exporter (TC 2.A.79) family.</text>
</comment>
<evidence type="ECO:0000256" key="2">
    <source>
        <dbReference type="ARBA" id="ARBA00022475"/>
    </source>
</evidence>
<dbReference type="AlphaFoldDB" id="A0A0B5AX50"/>
<dbReference type="PANTHER" id="PTHR34390:SF2">
    <property type="entry name" value="SUCCINATE TRANSPORTER SUBUNIT YJJP-RELATED"/>
    <property type="match status" value="1"/>
</dbReference>
<evidence type="ECO:0000256" key="1">
    <source>
        <dbReference type="ARBA" id="ARBA00004651"/>
    </source>
</evidence>
<dbReference type="InterPro" id="IPR010619">
    <property type="entry name" value="ThrE-like_N"/>
</dbReference>
<dbReference type="GO" id="GO:0005886">
    <property type="term" value="C:plasma membrane"/>
    <property type="evidence" value="ECO:0007669"/>
    <property type="project" value="UniProtKB-SubCell"/>
</dbReference>
<evidence type="ECO:0000256" key="3">
    <source>
        <dbReference type="ARBA" id="ARBA00022692"/>
    </source>
</evidence>
<dbReference type="PANTHER" id="PTHR34390">
    <property type="entry name" value="UPF0442 PROTEIN YJJB-RELATED"/>
    <property type="match status" value="1"/>
</dbReference>
<organism evidence="9 10">
    <name type="scientific">Jeotgalibacillus malaysiensis</name>
    <dbReference type="NCBI Taxonomy" id="1508404"/>
    <lineage>
        <taxon>Bacteria</taxon>
        <taxon>Bacillati</taxon>
        <taxon>Bacillota</taxon>
        <taxon>Bacilli</taxon>
        <taxon>Bacillales</taxon>
        <taxon>Caryophanaceae</taxon>
        <taxon>Jeotgalibacillus</taxon>
    </lineage>
</organism>
<evidence type="ECO:0000256" key="4">
    <source>
        <dbReference type="ARBA" id="ARBA00022989"/>
    </source>
</evidence>
<dbReference type="Pfam" id="PF06738">
    <property type="entry name" value="ThrE"/>
    <property type="match status" value="1"/>
</dbReference>
<evidence type="ECO:0000256" key="6">
    <source>
        <dbReference type="ARBA" id="ARBA00034125"/>
    </source>
</evidence>
<keyword evidence="2" id="KW-1003">Cell membrane</keyword>
<dbReference type="STRING" id="1508404.JMA_32820"/>
<evidence type="ECO:0000256" key="7">
    <source>
        <dbReference type="SAM" id="Phobius"/>
    </source>
</evidence>
<reference evidence="9 10" key="1">
    <citation type="submission" date="2014-08" db="EMBL/GenBank/DDBJ databases">
        <title>Complete genome of a marine bacteria Jeotgalibacillus malaysiensis.</title>
        <authorList>
            <person name="Yaakop A.S."/>
            <person name="Chan K.-G."/>
            <person name="Goh K.M."/>
        </authorList>
    </citation>
    <scope>NUCLEOTIDE SEQUENCE [LARGE SCALE GENOMIC DNA]</scope>
    <source>
        <strain evidence="9 10">D5</strain>
    </source>
</reference>
<dbReference type="KEGG" id="jeo:JMA_32820"/>
<dbReference type="Proteomes" id="UP000031449">
    <property type="component" value="Chromosome"/>
</dbReference>
<comment type="subcellular location">
    <subcellularLocation>
        <location evidence="1">Cell membrane</location>
        <topology evidence="1">Multi-pass membrane protein</topology>
    </subcellularLocation>
</comment>
<keyword evidence="10" id="KW-1185">Reference proteome</keyword>
<keyword evidence="4 7" id="KW-1133">Transmembrane helix</keyword>
<keyword evidence="5 7" id="KW-0472">Membrane</keyword>
<dbReference type="HOGENOM" id="CLU_070277_0_0_9"/>
<feature type="transmembrane region" description="Helical" evidence="7">
    <location>
        <begin position="238"/>
        <end position="257"/>
    </location>
</feature>
<dbReference type="GO" id="GO:0015744">
    <property type="term" value="P:succinate transport"/>
    <property type="evidence" value="ECO:0007669"/>
    <property type="project" value="TreeGrafter"/>
</dbReference>
<evidence type="ECO:0000259" key="8">
    <source>
        <dbReference type="Pfam" id="PF06738"/>
    </source>
</evidence>